<dbReference type="Proteomes" id="UP000291269">
    <property type="component" value="Unassembled WGS sequence"/>
</dbReference>
<protein>
    <submittedName>
        <fullName evidence="2">Uncharacterized protein</fullName>
    </submittedName>
</protein>
<evidence type="ECO:0000256" key="1">
    <source>
        <dbReference type="SAM" id="Phobius"/>
    </source>
</evidence>
<name>A0A4V1QVD0_9FIRM</name>
<accession>A0A4V1QVD0</accession>
<proteinExistence type="predicted"/>
<feature type="transmembrane region" description="Helical" evidence="1">
    <location>
        <begin position="74"/>
        <end position="93"/>
    </location>
</feature>
<comment type="caution">
    <text evidence="2">The sequence shown here is derived from an EMBL/GenBank/DDBJ whole genome shotgun (WGS) entry which is preliminary data.</text>
</comment>
<keyword evidence="3" id="KW-1185">Reference proteome</keyword>
<dbReference type="AlphaFoldDB" id="A0A4V1QVD0"/>
<feature type="transmembrane region" description="Helical" evidence="1">
    <location>
        <begin position="12"/>
        <end position="29"/>
    </location>
</feature>
<feature type="transmembrane region" description="Helical" evidence="1">
    <location>
        <begin position="41"/>
        <end position="62"/>
    </location>
</feature>
<evidence type="ECO:0000313" key="3">
    <source>
        <dbReference type="Proteomes" id="UP000291269"/>
    </source>
</evidence>
<keyword evidence="1" id="KW-0812">Transmembrane</keyword>
<keyword evidence="1" id="KW-0472">Membrane</keyword>
<evidence type="ECO:0000313" key="2">
    <source>
        <dbReference type="EMBL" id="RXZ62226.1"/>
    </source>
</evidence>
<dbReference type="EMBL" id="SDOZ01000002">
    <property type="protein sequence ID" value="RXZ62226.1"/>
    <property type="molecule type" value="Genomic_DNA"/>
</dbReference>
<sequence>MFKKTEKFFDIIGEILAVVMVLVYALLILNANFEFIPEGTFMNVLEIMRTYGSLLLVGVVGLEAMSKRNFIFQIIFLALLALIVIFLFFPGTYENLIGIVKK</sequence>
<reference evidence="2 3" key="1">
    <citation type="journal article" date="2019" name="Gut">
        <title>Antibiotics-induced monodominance of a novel gut bacterial order.</title>
        <authorList>
            <person name="Hildebrand F."/>
            <person name="Moitinho-Silva L."/>
            <person name="Blasche S."/>
            <person name="Jahn M.T."/>
            <person name="Gossmann T.I."/>
            <person name="Heuerta-Cepas J."/>
            <person name="Hercog R."/>
            <person name="Luetge M."/>
            <person name="Bahram M."/>
            <person name="Pryszlak A."/>
            <person name="Alves R.J."/>
            <person name="Waszak S.M."/>
            <person name="Zhu A."/>
            <person name="Ye L."/>
            <person name="Costea P.I."/>
            <person name="Aalvink S."/>
            <person name="Belzer C."/>
            <person name="Forslund S.K."/>
            <person name="Sunagawa S."/>
            <person name="Hentschel U."/>
            <person name="Merten C."/>
            <person name="Patil K.R."/>
            <person name="Benes V."/>
            <person name="Bork P."/>
        </authorList>
    </citation>
    <scope>NUCLEOTIDE SEQUENCE [LARGE SCALE GENOMIC DNA]</scope>
    <source>
        <strain evidence="2 3">HDS1380</strain>
    </source>
</reference>
<organism evidence="2 3">
    <name type="scientific">Candidatus Borkfalkia ceftriaxoniphila</name>
    <dbReference type="NCBI Taxonomy" id="2508949"/>
    <lineage>
        <taxon>Bacteria</taxon>
        <taxon>Bacillati</taxon>
        <taxon>Bacillota</taxon>
        <taxon>Clostridia</taxon>
        <taxon>Christensenellales</taxon>
        <taxon>Christensenellaceae</taxon>
        <taxon>Candidatus Borkfalkia</taxon>
    </lineage>
</organism>
<gene>
    <name evidence="2" type="ORF">ESZ91_07475</name>
</gene>
<keyword evidence="1" id="KW-1133">Transmembrane helix</keyword>
<dbReference type="RefSeq" id="WP_129225722.1">
    <property type="nucleotide sequence ID" value="NZ_SDOZ01000002.1"/>
</dbReference>